<dbReference type="EMBL" id="FWWY01000001">
    <property type="protein sequence ID" value="SMC04298.1"/>
    <property type="molecule type" value="Genomic_DNA"/>
</dbReference>
<protein>
    <submittedName>
        <fullName evidence="1">Uncharacterized protein</fullName>
    </submittedName>
</protein>
<dbReference type="RefSeq" id="WP_020375583.1">
    <property type="nucleotide sequence ID" value="NZ_FWWY01000001.1"/>
</dbReference>
<dbReference type="OrthoDB" id="2084868at2"/>
<dbReference type="AlphaFoldDB" id="A0A1W1WDA0"/>
<keyword evidence="2" id="KW-1185">Reference proteome</keyword>
<accession>A0A1W1WDA0</accession>
<organism evidence="1 2">
    <name type="scientific">Sulfobacillus thermosulfidooxidans (strain DSM 9293 / VKM B-1269 / AT-1)</name>
    <dbReference type="NCBI Taxonomy" id="929705"/>
    <lineage>
        <taxon>Bacteria</taxon>
        <taxon>Bacillati</taxon>
        <taxon>Bacillota</taxon>
        <taxon>Clostridia</taxon>
        <taxon>Eubacteriales</taxon>
        <taxon>Clostridiales Family XVII. Incertae Sedis</taxon>
        <taxon>Sulfobacillus</taxon>
    </lineage>
</organism>
<dbReference type="Proteomes" id="UP000192660">
    <property type="component" value="Unassembled WGS sequence"/>
</dbReference>
<evidence type="ECO:0000313" key="1">
    <source>
        <dbReference type="EMBL" id="SMC04298.1"/>
    </source>
</evidence>
<evidence type="ECO:0000313" key="2">
    <source>
        <dbReference type="Proteomes" id="UP000192660"/>
    </source>
</evidence>
<reference evidence="2" key="1">
    <citation type="submission" date="2017-04" db="EMBL/GenBank/DDBJ databases">
        <authorList>
            <person name="Varghese N."/>
            <person name="Submissions S."/>
        </authorList>
    </citation>
    <scope>NUCLEOTIDE SEQUENCE [LARGE SCALE GENOMIC DNA]</scope>
    <source>
        <strain evidence="2">DSM 9293</strain>
    </source>
</reference>
<dbReference type="STRING" id="28034.BFX07_01540"/>
<proteinExistence type="predicted"/>
<name>A0A1W1WDA0_SULTA</name>
<sequence length="93" mass="11097">MKNHDIEIPTTLDTVWSYVQDRYANQQADHLDSWLVDLGERVTQEQNEWQKPDDWLAYQAWSVAEDNEKPQLAHLFMRTVGHNTFDTEQDVRH</sequence>
<gene>
    <name evidence="1" type="ORF">SAMN00768000_1569</name>
</gene>